<comment type="similarity">
    <text evidence="1 3">Belongs to the short-chain dehydrogenases/reductases (SDR) family.</text>
</comment>
<accession>A0ABS4VY88</accession>
<evidence type="ECO:0000256" key="3">
    <source>
        <dbReference type="RuleBase" id="RU000363"/>
    </source>
</evidence>
<dbReference type="PANTHER" id="PTHR45024">
    <property type="entry name" value="DEHYDROGENASES, SHORT CHAIN"/>
    <property type="match status" value="1"/>
</dbReference>
<dbReference type="InterPro" id="IPR036291">
    <property type="entry name" value="NAD(P)-bd_dom_sf"/>
</dbReference>
<feature type="region of interest" description="Disordered" evidence="4">
    <location>
        <begin position="203"/>
        <end position="222"/>
    </location>
</feature>
<dbReference type="EMBL" id="JAGINU010000001">
    <property type="protein sequence ID" value="MBP2368884.1"/>
    <property type="molecule type" value="Genomic_DNA"/>
</dbReference>
<dbReference type="InterPro" id="IPR051687">
    <property type="entry name" value="Peroxisomal_Beta-Oxidation"/>
</dbReference>
<dbReference type="SUPFAM" id="SSF51735">
    <property type="entry name" value="NAD(P)-binding Rossmann-fold domains"/>
    <property type="match status" value="1"/>
</dbReference>
<dbReference type="RefSeq" id="WP_210030602.1">
    <property type="nucleotide sequence ID" value="NZ_JAGINU010000001.1"/>
</dbReference>
<organism evidence="5 6">
    <name type="scientific">Pseudonocardia parietis</name>
    <dbReference type="NCBI Taxonomy" id="570936"/>
    <lineage>
        <taxon>Bacteria</taxon>
        <taxon>Bacillati</taxon>
        <taxon>Actinomycetota</taxon>
        <taxon>Actinomycetes</taxon>
        <taxon>Pseudonocardiales</taxon>
        <taxon>Pseudonocardiaceae</taxon>
        <taxon>Pseudonocardia</taxon>
    </lineage>
</organism>
<name>A0ABS4VY88_9PSEU</name>
<dbReference type="PRINTS" id="PR00080">
    <property type="entry name" value="SDRFAMILY"/>
</dbReference>
<evidence type="ECO:0000256" key="4">
    <source>
        <dbReference type="SAM" id="MobiDB-lite"/>
    </source>
</evidence>
<keyword evidence="6" id="KW-1185">Reference proteome</keyword>
<dbReference type="Pfam" id="PF00106">
    <property type="entry name" value="adh_short"/>
    <property type="match status" value="1"/>
</dbReference>
<sequence length="313" mass="32062">MAEYDFGGRVAVVTGAGRGIGRAYAQLLAARGAQVVVNDLGGTQEGDGSDAGPAQQVVDEIIAAGGRAVANGSDVSTPGGGAQIVDAALDAFGRIDSLVANAGIMRWMGLPEADAAYLQSHLDVHLLGSFNVIRAAWPHFTTQGYGRIVTTTSVGMFGVPENLAYASAKAGIIGLTRNAAIRGAEHGIRANVISPNAWTRMAGHPSTNRDDVPPAGDDSGPAAAMDPALVAPMVGLLAHERCPCTGEIFAAGAGRFSRIFIGATPGYLHTDGAPTIEDVAANLDTVVDEKGYTVPADLGDFVSAFMSHLRPAE</sequence>
<proteinExistence type="inferred from homology"/>
<dbReference type="PRINTS" id="PR00081">
    <property type="entry name" value="GDHRDH"/>
</dbReference>
<gene>
    <name evidence="5" type="ORF">JOF36_004580</name>
</gene>
<comment type="caution">
    <text evidence="5">The sequence shown here is derived from an EMBL/GenBank/DDBJ whole genome shotgun (WGS) entry which is preliminary data.</text>
</comment>
<evidence type="ECO:0000256" key="1">
    <source>
        <dbReference type="ARBA" id="ARBA00006484"/>
    </source>
</evidence>
<evidence type="ECO:0000256" key="2">
    <source>
        <dbReference type="ARBA" id="ARBA00023002"/>
    </source>
</evidence>
<protein>
    <submittedName>
        <fullName evidence="5">NAD(P)-dependent dehydrogenase (Short-subunit alcohol dehydrogenase family)</fullName>
    </submittedName>
</protein>
<dbReference type="Gene3D" id="3.40.50.720">
    <property type="entry name" value="NAD(P)-binding Rossmann-like Domain"/>
    <property type="match status" value="1"/>
</dbReference>
<dbReference type="PANTHER" id="PTHR45024:SF2">
    <property type="entry name" value="SCP2 DOMAIN-CONTAINING PROTEIN"/>
    <property type="match status" value="1"/>
</dbReference>
<dbReference type="InterPro" id="IPR002347">
    <property type="entry name" value="SDR_fam"/>
</dbReference>
<dbReference type="Proteomes" id="UP001519295">
    <property type="component" value="Unassembled WGS sequence"/>
</dbReference>
<keyword evidence="2" id="KW-0560">Oxidoreductase</keyword>
<evidence type="ECO:0000313" key="6">
    <source>
        <dbReference type="Proteomes" id="UP001519295"/>
    </source>
</evidence>
<reference evidence="5 6" key="1">
    <citation type="submission" date="2021-03" db="EMBL/GenBank/DDBJ databases">
        <title>Sequencing the genomes of 1000 actinobacteria strains.</title>
        <authorList>
            <person name="Klenk H.-P."/>
        </authorList>
    </citation>
    <scope>NUCLEOTIDE SEQUENCE [LARGE SCALE GENOMIC DNA]</scope>
    <source>
        <strain evidence="5 6">DSM 45256</strain>
    </source>
</reference>
<evidence type="ECO:0000313" key="5">
    <source>
        <dbReference type="EMBL" id="MBP2368884.1"/>
    </source>
</evidence>
<feature type="compositionally biased region" description="Low complexity" evidence="4">
    <location>
        <begin position="213"/>
        <end position="222"/>
    </location>
</feature>